<keyword evidence="6" id="KW-0645">Protease</keyword>
<keyword evidence="5" id="KW-0121">Carboxypeptidase</keyword>
<dbReference type="EMBL" id="UOFV01000319">
    <property type="protein sequence ID" value="VAX02479.1"/>
    <property type="molecule type" value="Genomic_DNA"/>
</dbReference>
<evidence type="ECO:0000259" key="22">
    <source>
        <dbReference type="Pfam" id="PF14814"/>
    </source>
</evidence>
<keyword evidence="19" id="KW-1133">Transmembrane helix</keyword>
<evidence type="ECO:0000256" key="6">
    <source>
        <dbReference type="ARBA" id="ARBA00022670"/>
    </source>
</evidence>
<dbReference type="InterPro" id="IPR012338">
    <property type="entry name" value="Beta-lactam/transpept-like"/>
</dbReference>
<evidence type="ECO:0000256" key="8">
    <source>
        <dbReference type="ARBA" id="ARBA00022679"/>
    </source>
</evidence>
<keyword evidence="15" id="KW-0961">Cell wall biogenesis/degradation</keyword>
<dbReference type="InterPro" id="IPR036950">
    <property type="entry name" value="PBP_transglycosylase"/>
</dbReference>
<dbReference type="GO" id="GO:0004180">
    <property type="term" value="F:carboxypeptidase activity"/>
    <property type="evidence" value="ECO:0007669"/>
    <property type="project" value="UniProtKB-KW"/>
</dbReference>
<keyword evidence="14" id="KW-0511">Multifunctional enzyme</keyword>
<dbReference type="Pfam" id="PF00912">
    <property type="entry name" value="Transgly"/>
    <property type="match status" value="1"/>
</dbReference>
<evidence type="ECO:0000256" key="1">
    <source>
        <dbReference type="ARBA" id="ARBA00002624"/>
    </source>
</evidence>
<dbReference type="InterPro" id="IPR001264">
    <property type="entry name" value="Glyco_trans_51"/>
</dbReference>
<evidence type="ECO:0000256" key="15">
    <source>
        <dbReference type="ARBA" id="ARBA00023316"/>
    </source>
</evidence>
<evidence type="ECO:0000256" key="16">
    <source>
        <dbReference type="ARBA" id="ARBA00032454"/>
    </source>
</evidence>
<evidence type="ECO:0000256" key="10">
    <source>
        <dbReference type="ARBA" id="ARBA00022960"/>
    </source>
</evidence>
<dbReference type="InterPro" id="IPR028166">
    <property type="entry name" value="UB2H"/>
</dbReference>
<dbReference type="FunFam" id="1.10.3810.10:FF:000001">
    <property type="entry name" value="Penicillin-binding protein 1A"/>
    <property type="match status" value="1"/>
</dbReference>
<evidence type="ECO:0000256" key="14">
    <source>
        <dbReference type="ARBA" id="ARBA00023268"/>
    </source>
</evidence>
<evidence type="ECO:0000256" key="3">
    <source>
        <dbReference type="ARBA" id="ARBA00018637"/>
    </source>
</evidence>
<dbReference type="GO" id="GO:0008955">
    <property type="term" value="F:peptidoglycan glycosyltransferase activity"/>
    <property type="evidence" value="ECO:0007669"/>
    <property type="project" value="UniProtKB-EC"/>
</dbReference>
<evidence type="ECO:0000256" key="18">
    <source>
        <dbReference type="ARBA" id="ARBA00049902"/>
    </source>
</evidence>
<protein>
    <recommendedName>
        <fullName evidence="3">Penicillin-binding protein 1B</fullName>
        <ecNumber evidence="17">2.4.99.28</ecNumber>
    </recommendedName>
    <alternativeName>
        <fullName evidence="16">Murein polymerase</fullName>
    </alternativeName>
</protein>
<evidence type="ECO:0000313" key="23">
    <source>
        <dbReference type="EMBL" id="VAX02479.1"/>
    </source>
</evidence>
<organism evidence="23">
    <name type="scientific">hydrothermal vent metagenome</name>
    <dbReference type="NCBI Taxonomy" id="652676"/>
    <lineage>
        <taxon>unclassified sequences</taxon>
        <taxon>metagenomes</taxon>
        <taxon>ecological metagenomes</taxon>
    </lineage>
</organism>
<evidence type="ECO:0000256" key="17">
    <source>
        <dbReference type="ARBA" id="ARBA00044770"/>
    </source>
</evidence>
<evidence type="ECO:0000256" key="9">
    <source>
        <dbReference type="ARBA" id="ARBA00022801"/>
    </source>
</evidence>
<comment type="subcellular location">
    <subcellularLocation>
        <location evidence="2">Cell membrane</location>
    </subcellularLocation>
</comment>
<name>A0A3B1A9R9_9ZZZZ</name>
<dbReference type="Pfam" id="PF00905">
    <property type="entry name" value="Transpeptidase"/>
    <property type="match status" value="1"/>
</dbReference>
<dbReference type="EC" id="2.4.99.28" evidence="17"/>
<dbReference type="PIRSF" id="PIRSF002799">
    <property type="entry name" value="PBP_1b"/>
    <property type="match status" value="1"/>
</dbReference>
<proteinExistence type="predicted"/>
<dbReference type="GO" id="GO:0071555">
    <property type="term" value="P:cell wall organization"/>
    <property type="evidence" value="ECO:0007669"/>
    <property type="project" value="UniProtKB-KW"/>
</dbReference>
<keyword evidence="9" id="KW-0378">Hydrolase</keyword>
<keyword evidence="19" id="KW-0812">Transmembrane</keyword>
<feature type="domain" description="Bifunctional transglycosylase second" evidence="22">
    <location>
        <begin position="57"/>
        <end position="141"/>
    </location>
</feature>
<evidence type="ECO:0000256" key="11">
    <source>
        <dbReference type="ARBA" id="ARBA00022984"/>
    </source>
</evidence>
<keyword evidence="11" id="KW-0573">Peptidoglycan synthesis</keyword>
<evidence type="ECO:0000259" key="20">
    <source>
        <dbReference type="Pfam" id="PF00905"/>
    </source>
</evidence>
<comment type="catalytic activity">
    <reaction evidence="18">
        <text>[GlcNAc-(1-&gt;4)-Mur2Ac(oyl-L-Ala-gamma-D-Glu-L-Lys-D-Ala-D-Ala)](n)-di-trans,octa-cis-undecaprenyl diphosphate + beta-D-GlcNAc-(1-&gt;4)-Mur2Ac(oyl-L-Ala-gamma-D-Glu-L-Lys-D-Ala-D-Ala)-di-trans,octa-cis-undecaprenyl diphosphate = [GlcNAc-(1-&gt;4)-Mur2Ac(oyl-L-Ala-gamma-D-Glu-L-Lys-D-Ala-D-Ala)](n+1)-di-trans,octa-cis-undecaprenyl diphosphate + di-trans,octa-cis-undecaprenyl diphosphate + H(+)</text>
        <dbReference type="Rhea" id="RHEA:23708"/>
        <dbReference type="Rhea" id="RHEA-COMP:9602"/>
        <dbReference type="Rhea" id="RHEA-COMP:9603"/>
        <dbReference type="ChEBI" id="CHEBI:15378"/>
        <dbReference type="ChEBI" id="CHEBI:58405"/>
        <dbReference type="ChEBI" id="CHEBI:60033"/>
        <dbReference type="ChEBI" id="CHEBI:78435"/>
        <dbReference type="EC" id="2.4.99.28"/>
    </reaction>
</comment>
<dbReference type="Gene3D" id="3.40.710.10">
    <property type="entry name" value="DD-peptidase/beta-lactamase superfamily"/>
    <property type="match status" value="1"/>
</dbReference>
<dbReference type="PANTHER" id="PTHR32282">
    <property type="entry name" value="BINDING PROTEIN TRANSPEPTIDASE, PUTATIVE-RELATED"/>
    <property type="match status" value="1"/>
</dbReference>
<accession>A0A3B1A9R9</accession>
<dbReference type="AlphaFoldDB" id="A0A3B1A9R9"/>
<evidence type="ECO:0000259" key="21">
    <source>
        <dbReference type="Pfam" id="PF00912"/>
    </source>
</evidence>
<keyword evidence="8 23" id="KW-0808">Transferase</keyword>
<gene>
    <name evidence="23" type="ORF">MNBD_GAMMA19-1377</name>
</gene>
<dbReference type="PANTHER" id="PTHR32282:SF11">
    <property type="entry name" value="PENICILLIN-BINDING PROTEIN 1B"/>
    <property type="match status" value="1"/>
</dbReference>
<evidence type="ECO:0000256" key="12">
    <source>
        <dbReference type="ARBA" id="ARBA00023136"/>
    </source>
</evidence>
<dbReference type="GO" id="GO:0006508">
    <property type="term" value="P:proteolysis"/>
    <property type="evidence" value="ECO:0007669"/>
    <property type="project" value="UniProtKB-KW"/>
</dbReference>
<evidence type="ECO:0000256" key="19">
    <source>
        <dbReference type="SAM" id="Phobius"/>
    </source>
</evidence>
<dbReference type="Pfam" id="PF14814">
    <property type="entry name" value="UB2H"/>
    <property type="match status" value="1"/>
</dbReference>
<sequence>MSVRDRLLRWPVLLSLLVAGVVPFFVYVLYLDAQVQTQFEGKRWALPAHVYARALELYPDQTLTAGQFAAELKMLGYRELSRPQTPGSYVRMGNAFVLTTRAFQFWDGDEKSQSLRLEFSADKLLGIWQANTGDSVDLLRLDPPLIGNIYPSHREDRILVQLDDVPPLLIDALLAVEDREFFSHHGVSPQSILRALWVNLRAGKTVQGGSTLTQQLVKNFFLTNERTLWRKFNEAIMALLLEFHYDKNEILEAYINEIYLGQDGRRAIHGFGLASQFYFGQPLKKLAPEQIALLVALVKGPSYYDPRRRSVRALERRNLVLHLLVEQGWLDPEIAQRASAEASTVLSQNSTRVSRIPAFIDLVRRQLRRDYSDTDLNSEGLRIFTTLDPIVQRATEQAVSLQLDRLQREGVDADIQGAAVVANVNDGEIQAVVGGRDPRFAGFNRALDAVRPIGSLIKPAVYLTALMQPAQYTLASLLDDSPLDVDMGGGEHWQPQNFDHQNHGIRYAGKDHQVLLNNALVHSYNIVTARLGMALGVPTVIETLRGLGAERPLTEYPALLLGAANFSPLDVTQMYHTLAAGGFRTPLRAIRAVLTADGQPLQRYPLSVTRAFDNKPVYLLNSALRAVTREGTGQNLQYYLPEGMVVAGKTGTSDELRDSWFAGFSESHVAAVWLGLDDNRPAGLTGSRGALRVWGNILSRLDSGSLPVGDLPADIEMVWIDRRNGLSSDDDCPYAVQLPFIIGTQPVGQSACEFDLQNE</sequence>
<dbReference type="GO" id="GO:0008658">
    <property type="term" value="F:penicillin binding"/>
    <property type="evidence" value="ECO:0007669"/>
    <property type="project" value="InterPro"/>
</dbReference>
<reference evidence="23" key="1">
    <citation type="submission" date="2018-06" db="EMBL/GenBank/DDBJ databases">
        <authorList>
            <person name="Zhirakovskaya E."/>
        </authorList>
    </citation>
    <scope>NUCLEOTIDE SEQUENCE</scope>
</reference>
<keyword evidence="13" id="KW-0046">Antibiotic resistance</keyword>
<keyword evidence="7 23" id="KW-0328">Glycosyltransferase</keyword>
<dbReference type="GO" id="GO:0009252">
    <property type="term" value="P:peptidoglycan biosynthetic process"/>
    <property type="evidence" value="ECO:0007669"/>
    <property type="project" value="UniProtKB-KW"/>
</dbReference>
<dbReference type="Gene3D" id="1.10.3810.10">
    <property type="entry name" value="Biosynthetic peptidoglycan transglycosylase-like"/>
    <property type="match status" value="1"/>
</dbReference>
<dbReference type="Gene3D" id="3.30.2060.10">
    <property type="entry name" value="Penicillin-binding protein 1b domain"/>
    <property type="match status" value="1"/>
</dbReference>
<dbReference type="NCBIfam" id="TIGR02071">
    <property type="entry name" value="PBP_1b"/>
    <property type="match status" value="1"/>
</dbReference>
<evidence type="ECO:0000256" key="7">
    <source>
        <dbReference type="ARBA" id="ARBA00022676"/>
    </source>
</evidence>
<feature type="transmembrane region" description="Helical" evidence="19">
    <location>
        <begin position="12"/>
        <end position="30"/>
    </location>
</feature>
<dbReference type="GO" id="GO:0009274">
    <property type="term" value="C:peptidoglycan-based cell wall"/>
    <property type="evidence" value="ECO:0007669"/>
    <property type="project" value="InterPro"/>
</dbReference>
<keyword evidence="12 19" id="KW-0472">Membrane</keyword>
<dbReference type="InterPro" id="IPR023346">
    <property type="entry name" value="Lysozyme-like_dom_sf"/>
</dbReference>
<keyword evidence="10" id="KW-0133">Cell shape</keyword>
<dbReference type="GO" id="GO:0030288">
    <property type="term" value="C:outer membrane-bounded periplasmic space"/>
    <property type="evidence" value="ECO:0007669"/>
    <property type="project" value="TreeGrafter"/>
</dbReference>
<evidence type="ECO:0000256" key="4">
    <source>
        <dbReference type="ARBA" id="ARBA00022475"/>
    </source>
</evidence>
<dbReference type="GO" id="GO:0008360">
    <property type="term" value="P:regulation of cell shape"/>
    <property type="evidence" value="ECO:0007669"/>
    <property type="project" value="UniProtKB-KW"/>
</dbReference>
<dbReference type="InterPro" id="IPR050396">
    <property type="entry name" value="Glycosyltr_51/Transpeptidase"/>
</dbReference>
<comment type="function">
    <text evidence="1">Cell wall formation. Synthesis of cross-linked peptidoglycan from the lipid intermediates. The enzyme has a penicillin-insensitive transglycosylase N-terminal domain (formation of linear glycan strands) and a penicillin-sensitive transpeptidase C-terminal domain (cross-linking of the peptide subunits).</text>
</comment>
<dbReference type="GO" id="GO:0005886">
    <property type="term" value="C:plasma membrane"/>
    <property type="evidence" value="ECO:0007669"/>
    <property type="project" value="UniProtKB-SubCell"/>
</dbReference>
<evidence type="ECO:0000256" key="13">
    <source>
        <dbReference type="ARBA" id="ARBA00023251"/>
    </source>
</evidence>
<feature type="domain" description="Penicillin-binding protein transpeptidase" evidence="20">
    <location>
        <begin position="417"/>
        <end position="675"/>
    </location>
</feature>
<dbReference type="SUPFAM" id="SSF56601">
    <property type="entry name" value="beta-lactamase/transpeptidase-like"/>
    <property type="match status" value="1"/>
</dbReference>
<evidence type="ECO:0000256" key="5">
    <source>
        <dbReference type="ARBA" id="ARBA00022645"/>
    </source>
</evidence>
<keyword evidence="4" id="KW-1003">Cell membrane</keyword>
<dbReference type="InterPro" id="IPR011813">
    <property type="entry name" value="PBP_1b"/>
</dbReference>
<dbReference type="InterPro" id="IPR001460">
    <property type="entry name" value="PCN-bd_Tpept"/>
</dbReference>
<evidence type="ECO:0000256" key="2">
    <source>
        <dbReference type="ARBA" id="ARBA00004236"/>
    </source>
</evidence>
<feature type="domain" description="Glycosyl transferase family 51" evidence="21">
    <location>
        <begin position="152"/>
        <end position="323"/>
    </location>
</feature>
<dbReference type="SUPFAM" id="SSF53955">
    <property type="entry name" value="Lysozyme-like"/>
    <property type="match status" value="1"/>
</dbReference>
<dbReference type="GO" id="GO:0046677">
    <property type="term" value="P:response to antibiotic"/>
    <property type="evidence" value="ECO:0007669"/>
    <property type="project" value="UniProtKB-KW"/>
</dbReference>